<dbReference type="Proteomes" id="UP000054870">
    <property type="component" value="Unassembled WGS sequence"/>
</dbReference>
<evidence type="ECO:0000259" key="4">
    <source>
        <dbReference type="Pfam" id="PF13407"/>
    </source>
</evidence>
<reference evidence="5" key="1">
    <citation type="submission" date="2016-01" db="EMBL/GenBank/DDBJ databases">
        <authorList>
            <person name="Peeters C."/>
        </authorList>
    </citation>
    <scope>NUCLEOTIDE SEQUENCE [LARGE SCALE GENOMIC DNA]</scope>
    <source>
        <strain evidence="5">LMG 29318</strain>
    </source>
</reference>
<comment type="similarity">
    <text evidence="2">Belongs to the bacterial solute-binding protein 2 family.</text>
</comment>
<feature type="domain" description="Periplasmic binding protein" evidence="4">
    <location>
        <begin position="72"/>
        <end position="322"/>
    </location>
</feature>
<sequence>MAQNRDDDANDGSNGTSNRTSGIINSGRRGLMQGAGLGAALSLLGGVSGAGGLISTAQAAEAAFPQHKKWKIVFVNHVTTNPFFVPTQYGIQDACAMFGMDYQWTGSATSDAGEMVRAVNSAIAAKADAIAVPIVDPNAFDKPIQAALDAGIPVFAYNADAPRGKSNPRLAYIGQDLYLSGYQMGERIASLVDSGMVALFIATPGQLNIQPRLDGASDAIKKSGKKIDIQTVATGATVNEELSKIKSFYLGHQDLKGMFAVDAGSTQGVAQVMKESGLPSKGVHGGGFDLLPQTIQLIHEGFLDFTIDQQPYVQGFYTVMEAFVFLASGGLVGPANINTGLKFVTKDTVEPYLNTSTRYEGKTTKPQIVPMKGAIKS</sequence>
<dbReference type="CDD" id="cd19965">
    <property type="entry name" value="PBP1_ABC_sugar_binding-like"/>
    <property type="match status" value="1"/>
</dbReference>
<comment type="subcellular location">
    <subcellularLocation>
        <location evidence="1">Periplasm</location>
    </subcellularLocation>
</comment>
<evidence type="ECO:0000313" key="6">
    <source>
        <dbReference type="Proteomes" id="UP000054870"/>
    </source>
</evidence>
<dbReference type="EMBL" id="FCOF02000013">
    <property type="protein sequence ID" value="SAK67796.1"/>
    <property type="molecule type" value="Genomic_DNA"/>
</dbReference>
<feature type="region of interest" description="Disordered" evidence="3">
    <location>
        <begin position="1"/>
        <end position="25"/>
    </location>
</feature>
<protein>
    <submittedName>
        <fullName evidence="5">Sugar ABC transporter substrate-binding periplasmic protein</fullName>
    </submittedName>
</protein>
<dbReference type="SUPFAM" id="SSF53822">
    <property type="entry name" value="Periplasmic binding protein-like I"/>
    <property type="match status" value="1"/>
</dbReference>
<comment type="caution">
    <text evidence="5">The sequence shown here is derived from an EMBL/GenBank/DDBJ whole genome shotgun (WGS) entry which is preliminary data.</text>
</comment>
<dbReference type="PANTHER" id="PTHR30036">
    <property type="entry name" value="D-XYLOSE-BINDING PERIPLASMIC PROTEIN"/>
    <property type="match status" value="1"/>
</dbReference>
<keyword evidence="6" id="KW-1185">Reference proteome</keyword>
<dbReference type="InterPro" id="IPR025997">
    <property type="entry name" value="SBP_2_dom"/>
</dbReference>
<evidence type="ECO:0000313" key="5">
    <source>
        <dbReference type="EMBL" id="SAK67796.1"/>
    </source>
</evidence>
<organism evidence="5 6">
    <name type="scientific">Caballeronia catudaia</name>
    <dbReference type="NCBI Taxonomy" id="1777136"/>
    <lineage>
        <taxon>Bacteria</taxon>
        <taxon>Pseudomonadati</taxon>
        <taxon>Pseudomonadota</taxon>
        <taxon>Betaproteobacteria</taxon>
        <taxon>Burkholderiales</taxon>
        <taxon>Burkholderiaceae</taxon>
        <taxon>Caballeronia</taxon>
    </lineage>
</organism>
<accession>A0A158BDB6</accession>
<feature type="compositionally biased region" description="Polar residues" evidence="3">
    <location>
        <begin position="11"/>
        <end position="24"/>
    </location>
</feature>
<dbReference type="RefSeq" id="WP_061125139.1">
    <property type="nucleotide sequence ID" value="NZ_FCOF02000013.1"/>
</dbReference>
<proteinExistence type="inferred from homology"/>
<dbReference type="AlphaFoldDB" id="A0A158BDB6"/>
<dbReference type="Gene3D" id="3.40.50.2300">
    <property type="match status" value="2"/>
</dbReference>
<dbReference type="InterPro" id="IPR006311">
    <property type="entry name" value="TAT_signal"/>
</dbReference>
<evidence type="ECO:0000256" key="1">
    <source>
        <dbReference type="ARBA" id="ARBA00004418"/>
    </source>
</evidence>
<dbReference type="InterPro" id="IPR050555">
    <property type="entry name" value="Bact_Solute-Bind_Prot2"/>
</dbReference>
<evidence type="ECO:0000256" key="2">
    <source>
        <dbReference type="ARBA" id="ARBA00007639"/>
    </source>
</evidence>
<dbReference type="OrthoDB" id="257716at2"/>
<name>A0A158BDB6_9BURK</name>
<evidence type="ECO:0000256" key="3">
    <source>
        <dbReference type="SAM" id="MobiDB-lite"/>
    </source>
</evidence>
<dbReference type="GO" id="GO:0030246">
    <property type="term" value="F:carbohydrate binding"/>
    <property type="evidence" value="ECO:0007669"/>
    <property type="project" value="TreeGrafter"/>
</dbReference>
<gene>
    <name evidence="5" type="ORF">AWB75_03277</name>
</gene>
<dbReference type="PROSITE" id="PS51318">
    <property type="entry name" value="TAT"/>
    <property type="match status" value="1"/>
</dbReference>
<dbReference type="InterPro" id="IPR028082">
    <property type="entry name" value="Peripla_BP_I"/>
</dbReference>
<dbReference type="GO" id="GO:0030288">
    <property type="term" value="C:outer membrane-bounded periplasmic space"/>
    <property type="evidence" value="ECO:0007669"/>
    <property type="project" value="TreeGrafter"/>
</dbReference>
<dbReference type="Pfam" id="PF13407">
    <property type="entry name" value="Peripla_BP_4"/>
    <property type="match status" value="1"/>
</dbReference>
<dbReference type="PANTHER" id="PTHR30036:SF7">
    <property type="entry name" value="ABC TRANSPORTER PERIPLASMIC-BINDING PROTEIN YPHF"/>
    <property type="match status" value="1"/>
</dbReference>